<dbReference type="InterPro" id="IPR032821">
    <property type="entry name" value="PKS_assoc"/>
</dbReference>
<dbReference type="InterPro" id="IPR001227">
    <property type="entry name" value="Ac_transferase_dom_sf"/>
</dbReference>
<evidence type="ECO:0000259" key="4">
    <source>
        <dbReference type="PROSITE" id="PS52004"/>
    </source>
</evidence>
<dbReference type="Gene3D" id="3.40.47.10">
    <property type="match status" value="1"/>
</dbReference>
<dbReference type="Pfam" id="PF16197">
    <property type="entry name" value="KAsynt_C_assoc"/>
    <property type="match status" value="1"/>
</dbReference>
<dbReference type="GO" id="GO:0004312">
    <property type="term" value="F:fatty acid synthase activity"/>
    <property type="evidence" value="ECO:0007669"/>
    <property type="project" value="TreeGrafter"/>
</dbReference>
<dbReference type="PROSITE" id="PS52004">
    <property type="entry name" value="KS3_2"/>
    <property type="match status" value="1"/>
</dbReference>
<keyword evidence="1" id="KW-0596">Phosphopantetheine</keyword>
<evidence type="ECO:0000256" key="3">
    <source>
        <dbReference type="ARBA" id="ARBA00023268"/>
    </source>
</evidence>
<organism evidence="5">
    <name type="scientific">Acremonium sp. BCC 9275</name>
    <dbReference type="NCBI Taxonomy" id="369828"/>
    <lineage>
        <taxon>Eukaryota</taxon>
        <taxon>Fungi</taxon>
        <taxon>Dikarya</taxon>
        <taxon>Ascomycota</taxon>
        <taxon>Pezizomycotina</taxon>
        <taxon>Sordariomycetes</taxon>
        <taxon>Hypocreomycetidae</taxon>
        <taxon>Hypocreales</taxon>
        <taxon>Hypocreales incertae sedis</taxon>
        <taxon>Acremonium</taxon>
    </lineage>
</organism>
<dbReference type="GO" id="GO:0006633">
    <property type="term" value="P:fatty acid biosynthetic process"/>
    <property type="evidence" value="ECO:0007669"/>
    <property type="project" value="TreeGrafter"/>
</dbReference>
<evidence type="ECO:0000256" key="1">
    <source>
        <dbReference type="ARBA" id="ARBA00022450"/>
    </source>
</evidence>
<dbReference type="EMBL" id="DQ368398">
    <property type="protein sequence ID" value="ABD15169.1"/>
    <property type="molecule type" value="Genomic_DNA"/>
</dbReference>
<dbReference type="InterPro" id="IPR016039">
    <property type="entry name" value="Thiolase-like"/>
</dbReference>
<sequence length="253" mass="27904">RRMGRGLKRETAWKMRTIRNVFCEGRNEDSPLYLGATKPNIGHSEAASGAAGLIKTVMAMEKGYIPPQLLLENFKPGLSLLPARWNLKIARALTPWPESSSTRKAVVNSFGFGGTNAMVVLESHCSPPRHNGIGQITNGAVNGTNKTHQTIKEEYSVDETTHRLFTVSAKSEHSLRCAVDDLKTYVDNHNDIDLDNLSYTLTSRRSNFQWRFSVASRDAESLALGLGDKNLTLTKASNDVANVFVFSGHGAQW</sequence>
<dbReference type="PANTHER" id="PTHR43775">
    <property type="entry name" value="FATTY ACID SYNTHASE"/>
    <property type="match status" value="1"/>
</dbReference>
<dbReference type="Pfam" id="PF02801">
    <property type="entry name" value="Ketoacyl-synt_C"/>
    <property type="match status" value="1"/>
</dbReference>
<accession>A2SY07</accession>
<dbReference type="GO" id="GO:0044550">
    <property type="term" value="P:secondary metabolite biosynthetic process"/>
    <property type="evidence" value="ECO:0007669"/>
    <property type="project" value="TreeGrafter"/>
</dbReference>
<proteinExistence type="predicted"/>
<keyword evidence="2" id="KW-0597">Phosphoprotein</keyword>
<name>A2SY07_9HYPO</name>
<dbReference type="AlphaFoldDB" id="A2SY07"/>
<evidence type="ECO:0000256" key="2">
    <source>
        <dbReference type="ARBA" id="ARBA00022553"/>
    </source>
</evidence>
<dbReference type="InterPro" id="IPR050091">
    <property type="entry name" value="PKS_NRPS_Biosynth_Enz"/>
</dbReference>
<dbReference type="InterPro" id="IPR020841">
    <property type="entry name" value="PKS_Beta-ketoAc_synthase_dom"/>
</dbReference>
<feature type="domain" description="Ketosynthase family 3 (KS3)" evidence="4">
    <location>
        <begin position="1"/>
        <end position="123"/>
    </location>
</feature>
<feature type="non-terminal residue" evidence="5">
    <location>
        <position position="253"/>
    </location>
</feature>
<dbReference type="InterPro" id="IPR014031">
    <property type="entry name" value="Ketoacyl_synth_C"/>
</dbReference>
<evidence type="ECO:0000313" key="5">
    <source>
        <dbReference type="EMBL" id="ABD15169.1"/>
    </source>
</evidence>
<keyword evidence="3" id="KW-0511">Multifunctional enzyme</keyword>
<reference evidence="5" key="1">
    <citation type="submission" date="2006-01" db="EMBL/GenBank/DDBJ databases">
        <title>Diversity of polyketide synthase genes in fungi isolated in Thailand.</title>
        <authorList>
            <person name="Sengpanich N."/>
            <person name="Amnuaykanjanasin A."/>
        </authorList>
    </citation>
    <scope>NUCLEOTIDE SEQUENCE</scope>
    <source>
        <strain evidence="5">BCC 9275</strain>
    </source>
</reference>
<dbReference type="PANTHER" id="PTHR43775:SF22">
    <property type="entry name" value="SYNTHASE, PUTATIVE (JCVI)-RELATED"/>
    <property type="match status" value="1"/>
</dbReference>
<dbReference type="Gene3D" id="3.30.70.3290">
    <property type="match status" value="1"/>
</dbReference>
<dbReference type="SUPFAM" id="SSF53901">
    <property type="entry name" value="Thiolase-like"/>
    <property type="match status" value="1"/>
</dbReference>
<protein>
    <submittedName>
        <fullName evidence="5">F1R1B7</fullName>
    </submittedName>
</protein>
<dbReference type="Gene3D" id="3.40.366.10">
    <property type="entry name" value="Malonyl-Coenzyme A Acyl Carrier Protein, domain 2"/>
    <property type="match status" value="1"/>
</dbReference>
<feature type="non-terminal residue" evidence="5">
    <location>
        <position position="1"/>
    </location>
</feature>